<dbReference type="Proteomes" id="UP001302716">
    <property type="component" value="Chromosome"/>
</dbReference>
<feature type="transmembrane region" description="Helical" evidence="1">
    <location>
        <begin position="50"/>
        <end position="70"/>
    </location>
</feature>
<keyword evidence="1" id="KW-0472">Membrane</keyword>
<dbReference type="RefSeq" id="WP_316695406.1">
    <property type="nucleotide sequence ID" value="NZ_CP103836.1"/>
</dbReference>
<keyword evidence="1" id="KW-0812">Transmembrane</keyword>
<accession>A0AAU0B9P6</accession>
<keyword evidence="1" id="KW-1133">Transmembrane helix</keyword>
<evidence type="ECO:0000313" key="2">
    <source>
        <dbReference type="EMBL" id="WOB49435.1"/>
    </source>
</evidence>
<gene>
    <name evidence="2" type="ORF">NYR97_19905</name>
</gene>
<name>A0AAU0B9P6_9XANT</name>
<dbReference type="AlphaFoldDB" id="A0AAU0B9P6"/>
<protein>
    <submittedName>
        <fullName evidence="2">Uncharacterized protein</fullName>
    </submittedName>
</protein>
<keyword evidence="3" id="KW-1185">Reference proteome</keyword>
<evidence type="ECO:0000256" key="1">
    <source>
        <dbReference type="SAM" id="Phobius"/>
    </source>
</evidence>
<evidence type="ECO:0000313" key="3">
    <source>
        <dbReference type="Proteomes" id="UP001302716"/>
    </source>
</evidence>
<proteinExistence type="predicted"/>
<reference evidence="2 3" key="1">
    <citation type="submission" date="2022-08" db="EMBL/GenBank/DDBJ databases">
        <title>Whole genome sequencing-based tracing of a 2022 introduction and outbreak of Xanthomonas hortorum pv. pelargonii.</title>
        <authorList>
            <person name="Iruegas-Bocardo F."/>
            <person name="Weisberg A.K."/>
            <person name="Riutta E.R."/>
            <person name="Kilday K."/>
            <person name="Bonkowski J.C."/>
            <person name="Creswell T."/>
            <person name="Daughtrey M.L."/>
            <person name="Rane K."/>
            <person name="Grunwald N.J."/>
            <person name="Chang J.H."/>
            <person name="Putnam M.L."/>
        </authorList>
    </citation>
    <scope>NUCLEOTIDE SEQUENCE [LARGE SCALE GENOMIC DNA]</scope>
    <source>
        <strain evidence="2 3">22-323</strain>
    </source>
</reference>
<sequence>MADTDPVVHTQTLVLTCKVDDFDASTGQCSAPFYSHPPTLFPYLSATDGLQIAFAIVGTWTVGLVARLIIRTTQLESRNNSY</sequence>
<dbReference type="EMBL" id="CP103836">
    <property type="protein sequence ID" value="WOB49435.1"/>
    <property type="molecule type" value="Genomic_DNA"/>
</dbReference>
<organism evidence="2 3">
    <name type="scientific">Xanthomonas hydrangeae</name>
    <dbReference type="NCBI Taxonomy" id="2775159"/>
    <lineage>
        <taxon>Bacteria</taxon>
        <taxon>Pseudomonadati</taxon>
        <taxon>Pseudomonadota</taxon>
        <taxon>Gammaproteobacteria</taxon>
        <taxon>Lysobacterales</taxon>
        <taxon>Lysobacteraceae</taxon>
        <taxon>Xanthomonas</taxon>
    </lineage>
</organism>